<feature type="region of interest" description="Disordered" evidence="1">
    <location>
        <begin position="189"/>
        <end position="208"/>
    </location>
</feature>
<organism evidence="2 3">
    <name type="scientific">Dorcoceras hygrometricum</name>
    <dbReference type="NCBI Taxonomy" id="472368"/>
    <lineage>
        <taxon>Eukaryota</taxon>
        <taxon>Viridiplantae</taxon>
        <taxon>Streptophyta</taxon>
        <taxon>Embryophyta</taxon>
        <taxon>Tracheophyta</taxon>
        <taxon>Spermatophyta</taxon>
        <taxon>Magnoliopsida</taxon>
        <taxon>eudicotyledons</taxon>
        <taxon>Gunneridae</taxon>
        <taxon>Pentapetalae</taxon>
        <taxon>asterids</taxon>
        <taxon>lamiids</taxon>
        <taxon>Lamiales</taxon>
        <taxon>Gesneriaceae</taxon>
        <taxon>Didymocarpoideae</taxon>
        <taxon>Trichosporeae</taxon>
        <taxon>Loxocarpinae</taxon>
        <taxon>Dorcoceras</taxon>
    </lineage>
</organism>
<dbReference type="InterPro" id="IPR036770">
    <property type="entry name" value="Ankyrin_rpt-contain_sf"/>
</dbReference>
<proteinExistence type="predicted"/>
<gene>
    <name evidence="2" type="ORF">F511_20980</name>
</gene>
<accession>A0A2Z7CKZ1</accession>
<dbReference type="EMBL" id="KQ994679">
    <property type="protein sequence ID" value="KZV47752.1"/>
    <property type="molecule type" value="Genomic_DNA"/>
</dbReference>
<protein>
    <submittedName>
        <fullName evidence="2">Uncharacterized protein</fullName>
    </submittedName>
</protein>
<evidence type="ECO:0000313" key="2">
    <source>
        <dbReference type="EMBL" id="KZV47752.1"/>
    </source>
</evidence>
<dbReference type="AlphaFoldDB" id="A0A2Z7CKZ1"/>
<dbReference type="OrthoDB" id="1410943at2759"/>
<dbReference type="SUPFAM" id="SSF48403">
    <property type="entry name" value="Ankyrin repeat"/>
    <property type="match status" value="1"/>
</dbReference>
<dbReference type="Gene3D" id="1.25.40.20">
    <property type="entry name" value="Ankyrin repeat-containing domain"/>
    <property type="match status" value="1"/>
</dbReference>
<evidence type="ECO:0000256" key="1">
    <source>
        <dbReference type="SAM" id="MobiDB-lite"/>
    </source>
</evidence>
<dbReference type="PANTHER" id="PTHR24121:SF21">
    <property type="entry name" value="ANKYRIN REPEAT FAMILY PROTEIN"/>
    <property type="match status" value="1"/>
</dbReference>
<dbReference type="Proteomes" id="UP000250235">
    <property type="component" value="Unassembled WGS sequence"/>
</dbReference>
<sequence length="308" mass="34359">MRIAEKLVNLTEPKDLELINDYGSTSLSLAAISGAEKLAKAIVSKNEHLLRMANEHEDGRLLVAAQYGMKHIIHYFYEVTPKDKPSPEKGENGAMLHNCLITAEIYDVASILLKRYPRLVFIPDHNGNHTLKILALHSLVEQSFEYRRNGLFLERVHSPWEDERVSQLRRWSTLNDHCNDICESSDDEVNDSIKRTKNENSSSPSRRKSHVFFPPLVESFSLRSPGVILQDFTLGFYGFSSSPNRFRVLRLSAMSSSEQCVALSTINVSFASMCLKKLSGFVLILGTSYHDFSAGRGVDPAGGALGGG</sequence>
<keyword evidence="3" id="KW-1185">Reference proteome</keyword>
<name>A0A2Z7CKZ1_9LAMI</name>
<reference evidence="2 3" key="1">
    <citation type="journal article" date="2015" name="Proc. Natl. Acad. Sci. U.S.A.">
        <title>The resurrection genome of Boea hygrometrica: A blueprint for survival of dehydration.</title>
        <authorList>
            <person name="Xiao L."/>
            <person name="Yang G."/>
            <person name="Zhang L."/>
            <person name="Yang X."/>
            <person name="Zhao S."/>
            <person name="Ji Z."/>
            <person name="Zhou Q."/>
            <person name="Hu M."/>
            <person name="Wang Y."/>
            <person name="Chen M."/>
            <person name="Xu Y."/>
            <person name="Jin H."/>
            <person name="Xiao X."/>
            <person name="Hu G."/>
            <person name="Bao F."/>
            <person name="Hu Y."/>
            <person name="Wan P."/>
            <person name="Li L."/>
            <person name="Deng X."/>
            <person name="Kuang T."/>
            <person name="Xiang C."/>
            <person name="Zhu J.K."/>
            <person name="Oliver M.J."/>
            <person name="He Y."/>
        </authorList>
    </citation>
    <scope>NUCLEOTIDE SEQUENCE [LARGE SCALE GENOMIC DNA]</scope>
    <source>
        <strain evidence="3">cv. XS01</strain>
    </source>
</reference>
<dbReference type="PANTHER" id="PTHR24121">
    <property type="entry name" value="NO MECHANORECEPTOR POTENTIAL C, ISOFORM D-RELATED"/>
    <property type="match status" value="1"/>
</dbReference>
<evidence type="ECO:0000313" key="3">
    <source>
        <dbReference type="Proteomes" id="UP000250235"/>
    </source>
</evidence>